<dbReference type="EMBL" id="FNWJ01000002">
    <property type="protein sequence ID" value="SEH14127.1"/>
    <property type="molecule type" value="Genomic_DNA"/>
</dbReference>
<evidence type="ECO:0000259" key="8">
    <source>
        <dbReference type="Pfam" id="PF01478"/>
    </source>
</evidence>
<accession>A0A1H6FTJ3</accession>
<dbReference type="GO" id="GO:0008168">
    <property type="term" value="F:methyltransferase activity"/>
    <property type="evidence" value="ECO:0007669"/>
    <property type="project" value="UniProtKB-KW"/>
</dbReference>
<feature type="domain" description="Prepilin peptidase A24 N-terminal" evidence="9">
    <location>
        <begin position="11"/>
        <end position="90"/>
    </location>
</feature>
<dbReference type="InterPro" id="IPR010627">
    <property type="entry name" value="Prepilin_pept_A24_N"/>
</dbReference>
<proteinExistence type="inferred from homology"/>
<keyword evidence="11" id="KW-1185">Reference proteome</keyword>
<dbReference type="InterPro" id="IPR000045">
    <property type="entry name" value="Prepilin_IV_endopep_pep"/>
</dbReference>
<dbReference type="Pfam" id="PF01478">
    <property type="entry name" value="Peptidase_A24"/>
    <property type="match status" value="1"/>
</dbReference>
<evidence type="ECO:0000256" key="5">
    <source>
        <dbReference type="ARBA" id="ARBA00022989"/>
    </source>
</evidence>
<evidence type="ECO:0000313" key="11">
    <source>
        <dbReference type="Proteomes" id="UP000222056"/>
    </source>
</evidence>
<feature type="transmembrane region" description="Helical" evidence="7">
    <location>
        <begin position="121"/>
        <end position="142"/>
    </location>
</feature>
<evidence type="ECO:0000256" key="4">
    <source>
        <dbReference type="ARBA" id="ARBA00022692"/>
    </source>
</evidence>
<feature type="transmembrane region" description="Helical" evidence="7">
    <location>
        <begin position="182"/>
        <end position="209"/>
    </location>
</feature>
<keyword evidence="10" id="KW-0808">Transferase</keyword>
<dbReference type="GO" id="GO:0006465">
    <property type="term" value="P:signal peptide processing"/>
    <property type="evidence" value="ECO:0007669"/>
    <property type="project" value="TreeGrafter"/>
</dbReference>
<dbReference type="GO" id="GO:0005886">
    <property type="term" value="C:plasma membrane"/>
    <property type="evidence" value="ECO:0007669"/>
    <property type="project" value="UniProtKB-SubCell"/>
</dbReference>
<dbReference type="PANTHER" id="PTHR30487">
    <property type="entry name" value="TYPE 4 PREPILIN-LIKE PROTEINS LEADER PEPTIDE-PROCESSING ENZYME"/>
    <property type="match status" value="1"/>
</dbReference>
<feature type="domain" description="Prepilin type IV endopeptidase peptidase" evidence="8">
    <location>
        <begin position="105"/>
        <end position="206"/>
    </location>
</feature>
<feature type="transmembrane region" description="Helical" evidence="7">
    <location>
        <begin position="221"/>
        <end position="242"/>
    </location>
</feature>
<dbReference type="STRING" id="29539.SAMN02745716_1519"/>
<dbReference type="GO" id="GO:0032259">
    <property type="term" value="P:methylation"/>
    <property type="evidence" value="ECO:0007669"/>
    <property type="project" value="UniProtKB-KW"/>
</dbReference>
<evidence type="ECO:0000256" key="1">
    <source>
        <dbReference type="ARBA" id="ARBA00004651"/>
    </source>
</evidence>
<evidence type="ECO:0000313" key="10">
    <source>
        <dbReference type="EMBL" id="SEH14127.1"/>
    </source>
</evidence>
<dbReference type="PANTHER" id="PTHR30487:SF0">
    <property type="entry name" value="PREPILIN LEADER PEPTIDASE_N-METHYLTRANSFERASE-RELATED"/>
    <property type="match status" value="1"/>
</dbReference>
<dbReference type="Proteomes" id="UP000222056">
    <property type="component" value="Unassembled WGS sequence"/>
</dbReference>
<keyword evidence="4 7" id="KW-0812">Transmembrane</keyword>
<feature type="transmembrane region" description="Helical" evidence="7">
    <location>
        <begin position="149"/>
        <end position="170"/>
    </location>
</feature>
<dbReference type="Pfam" id="PF06750">
    <property type="entry name" value="A24_N_bact"/>
    <property type="match status" value="1"/>
</dbReference>
<organism evidence="10 11">
    <name type="scientific">Thermoleophilum album</name>
    <dbReference type="NCBI Taxonomy" id="29539"/>
    <lineage>
        <taxon>Bacteria</taxon>
        <taxon>Bacillati</taxon>
        <taxon>Actinomycetota</taxon>
        <taxon>Thermoleophilia</taxon>
        <taxon>Thermoleophilales</taxon>
        <taxon>Thermoleophilaceae</taxon>
        <taxon>Thermoleophilum</taxon>
    </lineage>
</organism>
<dbReference type="OrthoDB" id="2087435at2"/>
<evidence type="ECO:0000256" key="6">
    <source>
        <dbReference type="ARBA" id="ARBA00023136"/>
    </source>
</evidence>
<keyword evidence="3" id="KW-1003">Cell membrane</keyword>
<keyword evidence="6 7" id="KW-0472">Membrane</keyword>
<sequence length="251" mass="26015">MQAAILLAFPLGAAVGSFLNVVVHRLPRGESVVRPRSRCPSCETPIAPLDNVPIVSYLLLGGRCRSCGAAISLRYPLVELTTAVLFSGLVAARWPDPRLALWLPFAGLLVAAAAIDLEHRIIPNKLLLAGTAYAVAAAPIVARTHLVELLLAGAGSFVAFLLIALAYPAGIGMGDVKLAGVMGLYLGIGVIPALFVAFLAGALVGVALIAREGRGARKRGVPFGPFLALGGVVGIVAGPELVDLYRQTFLV</sequence>
<evidence type="ECO:0000256" key="3">
    <source>
        <dbReference type="ARBA" id="ARBA00022475"/>
    </source>
</evidence>
<evidence type="ECO:0000259" key="9">
    <source>
        <dbReference type="Pfam" id="PF06750"/>
    </source>
</evidence>
<dbReference type="AlphaFoldDB" id="A0A1H6FTJ3"/>
<name>A0A1H6FTJ3_THEAL</name>
<dbReference type="Gene3D" id="1.20.120.1220">
    <property type="match status" value="1"/>
</dbReference>
<dbReference type="GO" id="GO:0004190">
    <property type="term" value="F:aspartic-type endopeptidase activity"/>
    <property type="evidence" value="ECO:0007669"/>
    <property type="project" value="InterPro"/>
</dbReference>
<gene>
    <name evidence="10" type="ORF">SAMN02745716_1519</name>
</gene>
<dbReference type="InterPro" id="IPR050882">
    <property type="entry name" value="Prepilin_peptidase/N-MTase"/>
</dbReference>
<comment type="subcellular location">
    <subcellularLocation>
        <location evidence="1">Cell membrane</location>
        <topology evidence="1">Multi-pass membrane protein</topology>
    </subcellularLocation>
</comment>
<comment type="similarity">
    <text evidence="2">Belongs to the peptidase A24 family.</text>
</comment>
<reference evidence="11" key="1">
    <citation type="submission" date="2016-10" db="EMBL/GenBank/DDBJ databases">
        <authorList>
            <person name="Varghese N."/>
            <person name="Submissions S."/>
        </authorList>
    </citation>
    <scope>NUCLEOTIDE SEQUENCE [LARGE SCALE GENOMIC DNA]</scope>
    <source>
        <strain evidence="11">ATCC 35263</strain>
    </source>
</reference>
<keyword evidence="10" id="KW-0489">Methyltransferase</keyword>
<evidence type="ECO:0000256" key="2">
    <source>
        <dbReference type="ARBA" id="ARBA00005801"/>
    </source>
</evidence>
<evidence type="ECO:0000256" key="7">
    <source>
        <dbReference type="SAM" id="Phobius"/>
    </source>
</evidence>
<keyword evidence="5 7" id="KW-1133">Transmembrane helix</keyword>
<feature type="transmembrane region" description="Helical" evidence="7">
    <location>
        <begin position="99"/>
        <end position="115"/>
    </location>
</feature>
<dbReference type="RefSeq" id="WP_093118891.1">
    <property type="nucleotide sequence ID" value="NZ_FNWJ01000002.1"/>
</dbReference>
<protein>
    <submittedName>
        <fullName evidence="10">Leader peptidase (Prepilin peptidase) / N-methyltransferase</fullName>
    </submittedName>
</protein>